<sequence length="157" mass="17754">MHRPFDFPLHEPNLAHVNGSRRLSHGMVTLTSTPVRTGLDSATWLQTVISPLPAKPSPELEKFLQLAFDMSKVIESFIKHEDSLPRELKRHLNSLEKLLESMVWEKGSSLYNPLIVAKPSLSDEIKRLNLLADPMPSLDEIAMSNQVLQEACFINRS</sequence>
<proteinExistence type="predicted"/>
<protein>
    <submittedName>
        <fullName evidence="1">Uncharacterized protein</fullName>
    </submittedName>
</protein>
<evidence type="ECO:0000313" key="1">
    <source>
        <dbReference type="EMBL" id="KAJ0054641.1"/>
    </source>
</evidence>
<dbReference type="EMBL" id="CM047736">
    <property type="protein sequence ID" value="KAJ0054641.1"/>
    <property type="molecule type" value="Genomic_DNA"/>
</dbReference>
<comment type="caution">
    <text evidence="1">The sequence shown here is derived from an EMBL/GenBank/DDBJ whole genome shotgun (WGS) entry which is preliminary data.</text>
</comment>
<name>A0ACC0ZN12_9ROSI</name>
<reference evidence="2" key="1">
    <citation type="journal article" date="2023" name="G3 (Bethesda)">
        <title>Genome assembly and association tests identify interacting loci associated with vigor, precocity, and sex in interspecific pistachio rootstocks.</title>
        <authorList>
            <person name="Palmer W."/>
            <person name="Jacygrad E."/>
            <person name="Sagayaradj S."/>
            <person name="Cavanaugh K."/>
            <person name="Han R."/>
            <person name="Bertier L."/>
            <person name="Beede B."/>
            <person name="Kafkas S."/>
            <person name="Golino D."/>
            <person name="Preece J."/>
            <person name="Michelmore R."/>
        </authorList>
    </citation>
    <scope>NUCLEOTIDE SEQUENCE [LARGE SCALE GENOMIC DNA]</scope>
</reference>
<dbReference type="Proteomes" id="UP001163603">
    <property type="component" value="Chromosome 1"/>
</dbReference>
<evidence type="ECO:0000313" key="2">
    <source>
        <dbReference type="Proteomes" id="UP001163603"/>
    </source>
</evidence>
<gene>
    <name evidence="1" type="ORF">Pint_02488</name>
</gene>
<accession>A0ACC0ZN12</accession>
<keyword evidence="2" id="KW-1185">Reference proteome</keyword>
<organism evidence="1 2">
    <name type="scientific">Pistacia integerrima</name>
    <dbReference type="NCBI Taxonomy" id="434235"/>
    <lineage>
        <taxon>Eukaryota</taxon>
        <taxon>Viridiplantae</taxon>
        <taxon>Streptophyta</taxon>
        <taxon>Embryophyta</taxon>
        <taxon>Tracheophyta</taxon>
        <taxon>Spermatophyta</taxon>
        <taxon>Magnoliopsida</taxon>
        <taxon>eudicotyledons</taxon>
        <taxon>Gunneridae</taxon>
        <taxon>Pentapetalae</taxon>
        <taxon>rosids</taxon>
        <taxon>malvids</taxon>
        <taxon>Sapindales</taxon>
        <taxon>Anacardiaceae</taxon>
        <taxon>Pistacia</taxon>
    </lineage>
</organism>